<evidence type="ECO:0000313" key="2">
    <source>
        <dbReference type="EMBL" id="CAK0815934.1"/>
    </source>
</evidence>
<accession>A0ABN9RAI9</accession>
<evidence type="ECO:0000313" key="3">
    <source>
        <dbReference type="Proteomes" id="UP001189429"/>
    </source>
</evidence>
<proteinExistence type="predicted"/>
<feature type="non-terminal residue" evidence="2">
    <location>
        <position position="213"/>
    </location>
</feature>
<protein>
    <submittedName>
        <fullName evidence="2">Uncharacterized protein</fullName>
    </submittedName>
</protein>
<organism evidence="2 3">
    <name type="scientific">Prorocentrum cordatum</name>
    <dbReference type="NCBI Taxonomy" id="2364126"/>
    <lineage>
        <taxon>Eukaryota</taxon>
        <taxon>Sar</taxon>
        <taxon>Alveolata</taxon>
        <taxon>Dinophyceae</taxon>
        <taxon>Prorocentrales</taxon>
        <taxon>Prorocentraceae</taxon>
        <taxon>Prorocentrum</taxon>
    </lineage>
</organism>
<reference evidence="2" key="1">
    <citation type="submission" date="2023-10" db="EMBL/GenBank/DDBJ databases">
        <authorList>
            <person name="Chen Y."/>
            <person name="Shah S."/>
            <person name="Dougan E. K."/>
            <person name="Thang M."/>
            <person name="Chan C."/>
        </authorList>
    </citation>
    <scope>NUCLEOTIDE SEQUENCE [LARGE SCALE GENOMIC DNA]</scope>
</reference>
<keyword evidence="1" id="KW-0175">Coiled coil</keyword>
<keyword evidence="3" id="KW-1185">Reference proteome</keyword>
<gene>
    <name evidence="2" type="ORF">PCOR1329_LOCUS19052</name>
</gene>
<feature type="coiled-coil region" evidence="1">
    <location>
        <begin position="174"/>
        <end position="201"/>
    </location>
</feature>
<dbReference type="Proteomes" id="UP001189429">
    <property type="component" value="Unassembled WGS sequence"/>
</dbReference>
<name>A0ABN9RAI9_9DINO</name>
<evidence type="ECO:0000256" key="1">
    <source>
        <dbReference type="SAM" id="Coils"/>
    </source>
</evidence>
<dbReference type="EMBL" id="CAUYUJ010006043">
    <property type="protein sequence ID" value="CAK0815934.1"/>
    <property type="molecule type" value="Genomic_DNA"/>
</dbReference>
<sequence length="213" mass="23576">MAHLRDSNDTLLLKALLIRLHRQAIAVPRAVQANVLRVGAPITTTSLVETRVADSETKTLTVVSTKQNIRQPLGLAELEVDQLMYQVVPRDLFLQLYQVPHGPILSSKLIPGNSSVKLSQLPWGMESSIEALTASLYDQLTQLVDSAMDTFKKAAARTVASTIHEYQRQTDRRLGATEGELANLKRSIAAFEGEQERHRQAIDSINRTLAIAE</sequence>
<comment type="caution">
    <text evidence="2">The sequence shown here is derived from an EMBL/GenBank/DDBJ whole genome shotgun (WGS) entry which is preliminary data.</text>
</comment>